<dbReference type="OrthoDB" id="7857683at2"/>
<comment type="caution">
    <text evidence="1">The sequence shown here is derived from an EMBL/GenBank/DDBJ whole genome shotgun (WGS) entry which is preliminary data.</text>
</comment>
<dbReference type="Proteomes" id="UP000004318">
    <property type="component" value="Unassembled WGS sequence"/>
</dbReference>
<dbReference type="InterPro" id="IPR027417">
    <property type="entry name" value="P-loop_NTPase"/>
</dbReference>
<proteinExistence type="predicted"/>
<dbReference type="AlphaFoldDB" id="A3TSF8"/>
<organism evidence="1 2">
    <name type="scientific">Pseudooceanicola batsensis (strain ATCC BAA-863 / DSM 15984 / KCTC 12145 / HTCC2597)</name>
    <name type="common">Oceanicola batsensis</name>
    <dbReference type="NCBI Taxonomy" id="252305"/>
    <lineage>
        <taxon>Bacteria</taxon>
        <taxon>Pseudomonadati</taxon>
        <taxon>Pseudomonadota</taxon>
        <taxon>Alphaproteobacteria</taxon>
        <taxon>Rhodobacterales</taxon>
        <taxon>Paracoccaceae</taxon>
        <taxon>Pseudooceanicola</taxon>
    </lineage>
</organism>
<evidence type="ECO:0008006" key="3">
    <source>
        <dbReference type="Google" id="ProtNLM"/>
    </source>
</evidence>
<dbReference type="eggNOG" id="ENOG502ZA00">
    <property type="taxonomic scope" value="Bacteria"/>
</dbReference>
<keyword evidence="2" id="KW-1185">Reference proteome</keyword>
<dbReference type="RefSeq" id="WP_009805210.1">
    <property type="nucleotide sequence ID" value="NZ_CH724131.1"/>
</dbReference>
<reference evidence="1 2" key="1">
    <citation type="journal article" date="2010" name="J. Bacteriol.">
        <title>Genome sequences of Oceanicola granulosus HTCC2516(T) and Oceanicola batsensis HTCC2597(TDelta).</title>
        <authorList>
            <person name="Thrash J.C."/>
            <person name="Cho J.C."/>
            <person name="Vergin K.L."/>
            <person name="Giovannoni S.J."/>
        </authorList>
    </citation>
    <scope>NUCLEOTIDE SEQUENCE [LARGE SCALE GENOMIC DNA]</scope>
    <source>
        <strain evidence="2">ATCC BAA-863 / DSM 15984 / KCTC 12145 / HTCC2597</strain>
    </source>
</reference>
<name>A3TSF8_PSEBH</name>
<protein>
    <recommendedName>
        <fullName evidence="3">Helicase/UvrB N-terminal domain-containing protein</fullName>
    </recommendedName>
</protein>
<evidence type="ECO:0000313" key="1">
    <source>
        <dbReference type="EMBL" id="EAQ04585.1"/>
    </source>
</evidence>
<gene>
    <name evidence="1" type="ORF">OB2597_04865</name>
</gene>
<dbReference type="HOGENOM" id="CLU_383020_0_0_5"/>
<sequence length="722" mass="79065">MDQSPKFDLSRSIPSWRDVDDARRDLARLIEDFVAQSVEAHNTEDPEPVLAVKVTAGTGKTGAALNALAHHAERLLAQGHVLVHTPTLELASRACADFRKIAPGIPSAVVRGRQAADPSRIGHRMCDRHELAARLEGLVPSLTEAMCYAEQEDGTAYEAPCAARCPYLAQKSEGGAKVYFLSHAYLKARPPIDQNHPVVLRIIDEKVWPTLSQTIPISIENFMRAPALGFSHVLRPGLNKARSAILHALQTGAPLAETLADAKIGDQALKNLSKEEAASRVALDIRPWDSDEQAAQKLSVFQLTDFRASRLRQRVFEEIGERLPASSIRLSYCDELERGEARQFIKFHALALVPRDAPVLLLDADIDDEIVERIAPGAQIRQIEVKPKANVIQIADRNLSNSWLLNPEHGPKRQAAILDVVAREVDRAQGGGVLLVATKAVLKALHAKAGQPVGEDVEEGLRQDLCGASARWFGPSTQGVNDFEGYTTIIVVGRLQPRPSAIEDATRCIFGDDETPLVPNGPFMLPERPAWHLMDNDDLIKTSCRTHSDPRACRVLSQMRECQTLQAIARLRLVSPSKPKRVVVLSSLPLPGFPVTQLVPLEAVLRGIEQEADVSGYIRLERALRATRGKSVRGTRLSAAGLAADLPKDFTSVDIARNFRRGRTSHMLLRMAKRIAARNGWPISVLSLRRAGGGKPTPAIVLCSSQDAVPWAKKLWPGLTAK</sequence>
<accession>A3TSF8</accession>
<dbReference type="EMBL" id="AAMO01000001">
    <property type="protein sequence ID" value="EAQ04585.1"/>
    <property type="molecule type" value="Genomic_DNA"/>
</dbReference>
<dbReference type="SUPFAM" id="SSF52540">
    <property type="entry name" value="P-loop containing nucleoside triphosphate hydrolases"/>
    <property type="match status" value="1"/>
</dbReference>
<dbReference type="STRING" id="252305.OB2597_04865"/>
<evidence type="ECO:0000313" key="2">
    <source>
        <dbReference type="Proteomes" id="UP000004318"/>
    </source>
</evidence>